<evidence type="ECO:0000313" key="4">
    <source>
        <dbReference type="WBParaSite" id="HPLM_0000514101-mRNA-1"/>
    </source>
</evidence>
<reference evidence="4" key="1">
    <citation type="submission" date="2017-02" db="UniProtKB">
        <authorList>
            <consortium name="WormBaseParasite"/>
        </authorList>
    </citation>
    <scope>IDENTIFICATION</scope>
</reference>
<dbReference type="Proteomes" id="UP000268014">
    <property type="component" value="Unassembled WGS sequence"/>
</dbReference>
<protein>
    <submittedName>
        <fullName evidence="4">Nucleolar protein 16</fullName>
    </submittedName>
</protein>
<gene>
    <name evidence="2" type="ORF">HPLM_LOCUS5133</name>
</gene>
<dbReference type="AlphaFoldDB" id="A0A0N4W5B5"/>
<feature type="region of interest" description="Disordered" evidence="1">
    <location>
        <begin position="60"/>
        <end position="93"/>
    </location>
</feature>
<dbReference type="WBParaSite" id="HPLM_0000514101-mRNA-1">
    <property type="protein sequence ID" value="HPLM_0000514101-mRNA-1"/>
    <property type="gene ID" value="HPLM_0000514101"/>
</dbReference>
<sequence length="93" mass="10703">MKDAYRVRESDGGARQVLTTLDADGSRAGVVNKWLATPSLARKEGIWTEYKKRRHLNEAFEEGTASGRNVRRKPHKASEERQRFAKFQKKDDI</sequence>
<reference evidence="2 3" key="2">
    <citation type="submission" date="2018-11" db="EMBL/GenBank/DDBJ databases">
        <authorList>
            <consortium name="Pathogen Informatics"/>
        </authorList>
    </citation>
    <scope>NUCLEOTIDE SEQUENCE [LARGE SCALE GENOMIC DNA]</scope>
    <source>
        <strain evidence="2 3">MHpl1</strain>
    </source>
</reference>
<feature type="compositionally biased region" description="Basic and acidic residues" evidence="1">
    <location>
        <begin position="76"/>
        <end position="93"/>
    </location>
</feature>
<name>A0A0N4W5B5_HAEPC</name>
<evidence type="ECO:0000313" key="3">
    <source>
        <dbReference type="Proteomes" id="UP000268014"/>
    </source>
</evidence>
<dbReference type="EMBL" id="UZAF01016293">
    <property type="protein sequence ID" value="VDO24979.1"/>
    <property type="molecule type" value="Genomic_DNA"/>
</dbReference>
<evidence type="ECO:0000313" key="2">
    <source>
        <dbReference type="EMBL" id="VDO24979.1"/>
    </source>
</evidence>
<evidence type="ECO:0000256" key="1">
    <source>
        <dbReference type="SAM" id="MobiDB-lite"/>
    </source>
</evidence>
<proteinExistence type="predicted"/>
<accession>A0A0N4W5B5</accession>
<organism evidence="4">
    <name type="scientific">Haemonchus placei</name>
    <name type="common">Barber's pole worm</name>
    <dbReference type="NCBI Taxonomy" id="6290"/>
    <lineage>
        <taxon>Eukaryota</taxon>
        <taxon>Metazoa</taxon>
        <taxon>Ecdysozoa</taxon>
        <taxon>Nematoda</taxon>
        <taxon>Chromadorea</taxon>
        <taxon>Rhabditida</taxon>
        <taxon>Rhabditina</taxon>
        <taxon>Rhabditomorpha</taxon>
        <taxon>Strongyloidea</taxon>
        <taxon>Trichostrongylidae</taxon>
        <taxon>Haemonchus</taxon>
    </lineage>
</organism>
<keyword evidence="3" id="KW-1185">Reference proteome</keyword>